<evidence type="ECO:0000313" key="2">
    <source>
        <dbReference type="EMBL" id="SPD12949.1"/>
    </source>
</evidence>
<reference evidence="2" key="1">
    <citation type="submission" date="2018-02" db="EMBL/GenBank/DDBJ databases">
        <authorList>
            <person name="Cohen D.B."/>
            <person name="Kent A.D."/>
        </authorList>
    </citation>
    <scope>NUCLEOTIDE SEQUENCE</scope>
</reference>
<dbReference type="EMBL" id="OIVN01003687">
    <property type="protein sequence ID" value="SPD12949.1"/>
    <property type="molecule type" value="Genomic_DNA"/>
</dbReference>
<protein>
    <recommendedName>
        <fullName evidence="3">Retrotransposon gag domain-containing protein</fullName>
    </recommendedName>
</protein>
<evidence type="ECO:0008006" key="3">
    <source>
        <dbReference type="Google" id="ProtNLM"/>
    </source>
</evidence>
<organism evidence="2">
    <name type="scientific">Fagus sylvatica</name>
    <name type="common">Beechnut</name>
    <dbReference type="NCBI Taxonomy" id="28930"/>
    <lineage>
        <taxon>Eukaryota</taxon>
        <taxon>Viridiplantae</taxon>
        <taxon>Streptophyta</taxon>
        <taxon>Embryophyta</taxon>
        <taxon>Tracheophyta</taxon>
        <taxon>Spermatophyta</taxon>
        <taxon>Magnoliopsida</taxon>
        <taxon>eudicotyledons</taxon>
        <taxon>Gunneridae</taxon>
        <taxon>Pentapetalae</taxon>
        <taxon>rosids</taxon>
        <taxon>fabids</taxon>
        <taxon>Fagales</taxon>
        <taxon>Fagaceae</taxon>
        <taxon>Fagus</taxon>
    </lineage>
</organism>
<evidence type="ECO:0000256" key="1">
    <source>
        <dbReference type="SAM" id="MobiDB-lite"/>
    </source>
</evidence>
<gene>
    <name evidence="2" type="ORF">FSB_LOCUS40831</name>
</gene>
<dbReference type="AlphaFoldDB" id="A0A2N9HMW4"/>
<dbReference type="PANTHER" id="PTHR33240">
    <property type="entry name" value="OS08G0508500 PROTEIN"/>
    <property type="match status" value="1"/>
</dbReference>
<feature type="region of interest" description="Disordered" evidence="1">
    <location>
        <begin position="320"/>
        <end position="356"/>
    </location>
</feature>
<dbReference type="PANTHER" id="PTHR33240:SF8">
    <property type="entry name" value="OS03G0439900 PROTEIN"/>
    <property type="match status" value="1"/>
</dbReference>
<proteinExistence type="predicted"/>
<accession>A0A2N9HMW4</accession>
<feature type="compositionally biased region" description="Basic and acidic residues" evidence="1">
    <location>
        <begin position="341"/>
        <end position="356"/>
    </location>
</feature>
<sequence>MALTIKSSESLKSYSVRYWETYNKIVLCEEDLAFRQFRFGLPTGCRIRQSLTKKPPLNMTDLMFKIEQHICVEEDGVQILHQIKDKPYFVLPPKMGGDPASRESKPYCACYKKKGHLIENCRAYKGFLEELVRNGHLRQFVDDTKQRQQQDHPPKPKDPIRIIEVIHTHTRAANLRAETLTATHLQEVFQVYEDASSASKRLRKEITEEITFTNHDLKGVQLPHSDALVVTMRVSNFNVKRILIDLGSLAEIIPEQKDGLLALLLEYIDVFAWNPYEAPDVDPAFTCHNLNMDPLSLPVIQKGRRTAPFHKEAVCKEVNLTNRSRRHQGDPLSHMALKHGRGQEEKQKVEGLHRLH</sequence>
<name>A0A2N9HMW4_FAGSY</name>